<evidence type="ECO:0000313" key="2">
    <source>
        <dbReference type="Proteomes" id="UP000291084"/>
    </source>
</evidence>
<sequence>MEEKEKEKQRAICPSITIQSRLLKGGFQSFNFSPFIIELSKFHFSFKVIPSFKMLQKLSKCDNSNLELWLSLWLSLIQDINQISNEVRLLSFIKTKHFFLNIFIYISYWIK</sequence>
<evidence type="ECO:0000313" key="1">
    <source>
        <dbReference type="EMBL" id="BAT89619.1"/>
    </source>
</evidence>
<accession>A0A0S3S9W9</accession>
<dbReference type="Proteomes" id="UP000291084">
    <property type="component" value="Chromosome 6"/>
</dbReference>
<dbReference type="EMBL" id="AP015039">
    <property type="protein sequence ID" value="BAT89619.1"/>
    <property type="molecule type" value="Genomic_DNA"/>
</dbReference>
<proteinExistence type="predicted"/>
<dbReference type="AlphaFoldDB" id="A0A0S3S9W9"/>
<organism evidence="1 2">
    <name type="scientific">Vigna angularis var. angularis</name>
    <dbReference type="NCBI Taxonomy" id="157739"/>
    <lineage>
        <taxon>Eukaryota</taxon>
        <taxon>Viridiplantae</taxon>
        <taxon>Streptophyta</taxon>
        <taxon>Embryophyta</taxon>
        <taxon>Tracheophyta</taxon>
        <taxon>Spermatophyta</taxon>
        <taxon>Magnoliopsida</taxon>
        <taxon>eudicotyledons</taxon>
        <taxon>Gunneridae</taxon>
        <taxon>Pentapetalae</taxon>
        <taxon>rosids</taxon>
        <taxon>fabids</taxon>
        <taxon>Fabales</taxon>
        <taxon>Fabaceae</taxon>
        <taxon>Papilionoideae</taxon>
        <taxon>50 kb inversion clade</taxon>
        <taxon>NPAAA clade</taxon>
        <taxon>indigoferoid/millettioid clade</taxon>
        <taxon>Phaseoleae</taxon>
        <taxon>Vigna</taxon>
    </lineage>
</organism>
<reference evidence="1 2" key="1">
    <citation type="journal article" date="2015" name="Sci. Rep.">
        <title>The power of single molecule real-time sequencing technology in the de novo assembly of a eukaryotic genome.</title>
        <authorList>
            <person name="Sakai H."/>
            <person name="Naito K."/>
            <person name="Ogiso-Tanaka E."/>
            <person name="Takahashi Y."/>
            <person name="Iseki K."/>
            <person name="Muto C."/>
            <person name="Satou K."/>
            <person name="Teruya K."/>
            <person name="Shiroma A."/>
            <person name="Shimoji M."/>
            <person name="Hirano T."/>
            <person name="Itoh T."/>
            <person name="Kaga A."/>
            <person name="Tomooka N."/>
        </authorList>
    </citation>
    <scope>NUCLEOTIDE SEQUENCE [LARGE SCALE GENOMIC DNA]</scope>
    <source>
        <strain evidence="2">cv. Shumari</strain>
    </source>
</reference>
<name>A0A0S3S9W9_PHAAN</name>
<keyword evidence="2" id="KW-1185">Reference proteome</keyword>
<gene>
    <name evidence="1" type="primary">Vigan.06G061700</name>
    <name evidence="1" type="ORF">VIGAN_06061700</name>
</gene>
<protein>
    <submittedName>
        <fullName evidence="1">Uncharacterized protein</fullName>
    </submittedName>
</protein>